<dbReference type="GO" id="GO:0005634">
    <property type="term" value="C:nucleus"/>
    <property type="evidence" value="ECO:0007669"/>
    <property type="project" value="TreeGrafter"/>
</dbReference>
<dbReference type="VEuPathDB" id="FungiDB:G647_04785"/>
<dbReference type="Proteomes" id="UP000094526">
    <property type="component" value="Unassembled WGS sequence"/>
</dbReference>
<dbReference type="GO" id="GO:0005829">
    <property type="term" value="C:cytosol"/>
    <property type="evidence" value="ECO:0007669"/>
    <property type="project" value="TreeGrafter"/>
</dbReference>
<evidence type="ECO:0000256" key="1">
    <source>
        <dbReference type="SAM" id="Coils"/>
    </source>
</evidence>
<comment type="caution">
    <text evidence="3">The sequence shown here is derived from an EMBL/GenBank/DDBJ whole genome shotgun (WGS) entry which is preliminary data.</text>
</comment>
<dbReference type="EMBL" id="LGRB01000003">
    <property type="protein sequence ID" value="OCT54677.1"/>
    <property type="molecule type" value="Genomic_DNA"/>
</dbReference>
<feature type="coiled-coil region" evidence="1">
    <location>
        <begin position="538"/>
        <end position="572"/>
    </location>
</feature>
<dbReference type="PANTHER" id="PTHR39597:SF1">
    <property type="entry name" value="UBA DOMAIN-CONTAINING PROTEIN RUP1"/>
    <property type="match status" value="1"/>
</dbReference>
<accession>A0A1C1D1N0</accession>
<proteinExistence type="predicted"/>
<feature type="coiled-coil region" evidence="1">
    <location>
        <begin position="450"/>
        <end position="477"/>
    </location>
</feature>
<keyword evidence="1" id="KW-0175">Coiled coil</keyword>
<feature type="compositionally biased region" description="Basic and acidic residues" evidence="2">
    <location>
        <begin position="829"/>
        <end position="851"/>
    </location>
</feature>
<dbReference type="STRING" id="86049.A0A1C1D1N0"/>
<feature type="compositionally biased region" description="Basic and acidic residues" evidence="2">
    <location>
        <begin position="802"/>
        <end position="815"/>
    </location>
</feature>
<keyword evidence="4" id="KW-1185">Reference proteome</keyword>
<dbReference type="PANTHER" id="PTHR39597">
    <property type="entry name" value="UBA DOMAIN-CONTAINING PROTEIN RUP1"/>
    <property type="match status" value="1"/>
</dbReference>
<dbReference type="GO" id="GO:0016579">
    <property type="term" value="P:protein deubiquitination"/>
    <property type="evidence" value="ECO:0007669"/>
    <property type="project" value="TreeGrafter"/>
</dbReference>
<name>A0A1C1D1N0_9EURO</name>
<dbReference type="VEuPathDB" id="FungiDB:G647_04786"/>
<dbReference type="OrthoDB" id="4489171at2759"/>
<dbReference type="eggNOG" id="ENOG502S0Z0">
    <property type="taxonomic scope" value="Eukaryota"/>
</dbReference>
<protein>
    <submittedName>
        <fullName evidence="3">Ubiquitin interaction motif protein</fullName>
    </submittedName>
</protein>
<sequence>MAQPTDDLISQVCAITALDEESAKVLLKKNNNDANNAINAWLENPERSIIPEPVLRTGCLRVRTQAPSNHWQDQDNIPCKTDDTFSTQSRPALGHDPLTKALRIVQDDATMGGMAGLSRPPSRVDNSRLDLSGEHAAASASNVKTLKEQEEMNDPDIQRAMAESLGQTLPAQENGVTQTGATFGPAKRDYNYEPNSWALTTYSTSREIIEHPPPSKRRRIGDAPAFLRGSKETGYLGPLLTIYHNIPLAREALLMPALRVHAYAHDNSWWSGATDENTKALSTDNTLRIDQNECNLLTEVQCLMAFLDRTTRAYGSVDALADLQAVRNGNGDTLFHKFLEAWGSAALKQAPQEQLTQVFSSIAMKANGPTDDTAVEKTLYCVDPFVNHHPNETLTDLLDNTIWNDEIGNIDDVWISHCAEIFTVRLQEPNTASRTVDISLDPVWYADRYMYDCREEMQQIRRQVQAIRRQIEQLTHMQRRCQLFNSNNRALDVSEVLNAAVKAASVAASRSSASNGFLDSRSSEPGNTVTQSDVEELNSELQDVLSKIRQRLALLEQKKDELRARSRQITMQLTMPTPERPDVPHRKYTLQGVATKPGVTYFRRLNQNIDLLEPDHLGEEGMGYEWWKASWRQEEVQRVPLHPPLVAPVTLAQAAGGDNSDLGSSTPWSIDRVFETDVLEAVKTEYNSVLLVYANENAVRFRGSGLSLALRHFVDRDNQAFAEDLQQEMGPLPASSAEREAEAEFEDVPLIDPTRSSSSVRELTPMSTSSPDQDEEGQPSLKRAKEGSTSDLLEQPPSYEESVGKHEMTEKKENKIGLYAEKLLQRYGSETDKETGEKDNSGDFLHVEDSR</sequence>
<reference evidence="4" key="1">
    <citation type="submission" date="2015-07" db="EMBL/GenBank/DDBJ databases">
        <authorList>
            <person name="Teixeira M.M."/>
            <person name="Souza R.C."/>
            <person name="Almeida L.G."/>
            <person name="Vicente V.A."/>
            <person name="de Hoog S."/>
            <person name="Bocca A.L."/>
            <person name="de Almeida S.R."/>
            <person name="Vasconcelos A.T."/>
            <person name="Felipe M.S."/>
        </authorList>
    </citation>
    <scope>NUCLEOTIDE SEQUENCE [LARGE SCALE GENOMIC DNA]</scope>
    <source>
        <strain evidence="4">KSF</strain>
    </source>
</reference>
<dbReference type="AlphaFoldDB" id="A0A1C1D1N0"/>
<evidence type="ECO:0000313" key="4">
    <source>
        <dbReference type="Proteomes" id="UP000094526"/>
    </source>
</evidence>
<dbReference type="VEuPathDB" id="FungiDB:CLCR_02762"/>
<feature type="compositionally biased region" description="Polar residues" evidence="2">
    <location>
        <begin position="754"/>
        <end position="771"/>
    </location>
</feature>
<dbReference type="Pfam" id="PF14555">
    <property type="entry name" value="UBA_4"/>
    <property type="match status" value="1"/>
</dbReference>
<feature type="region of interest" description="Disordered" evidence="2">
    <location>
        <begin position="731"/>
        <end position="851"/>
    </location>
</feature>
<dbReference type="InterPro" id="IPR055335">
    <property type="entry name" value="Ucp6/RUP1"/>
</dbReference>
<evidence type="ECO:0000313" key="3">
    <source>
        <dbReference type="EMBL" id="OCT54677.1"/>
    </source>
</evidence>
<gene>
    <name evidence="3" type="ORF">CLCR_02762</name>
</gene>
<organism evidence="3 4">
    <name type="scientific">Cladophialophora carrionii</name>
    <dbReference type="NCBI Taxonomy" id="86049"/>
    <lineage>
        <taxon>Eukaryota</taxon>
        <taxon>Fungi</taxon>
        <taxon>Dikarya</taxon>
        <taxon>Ascomycota</taxon>
        <taxon>Pezizomycotina</taxon>
        <taxon>Eurotiomycetes</taxon>
        <taxon>Chaetothyriomycetidae</taxon>
        <taxon>Chaetothyriales</taxon>
        <taxon>Herpotrichiellaceae</taxon>
        <taxon>Cladophialophora</taxon>
    </lineage>
</organism>
<dbReference type="Gene3D" id="1.10.8.10">
    <property type="entry name" value="DNA helicase RuvA subunit, C-terminal domain"/>
    <property type="match status" value="1"/>
</dbReference>
<evidence type="ECO:0000256" key="2">
    <source>
        <dbReference type="SAM" id="MobiDB-lite"/>
    </source>
</evidence>